<dbReference type="EMBL" id="SJPW01000004">
    <property type="protein sequence ID" value="TWU54956.1"/>
    <property type="molecule type" value="Genomic_DNA"/>
</dbReference>
<dbReference type="OrthoDB" id="287569at2"/>
<protein>
    <submittedName>
        <fullName evidence="1">Uncharacterized protein</fullName>
    </submittedName>
</protein>
<proteinExistence type="predicted"/>
<sequence>MKFICDVRQVTDLAEGETAPPEPDMGYELRSTAGNNFETGLVEYVVRRGDTIFARTTAGDEFAVTGKNAHVLVPLGF</sequence>
<accession>A0A5C6F4I8</accession>
<comment type="caution">
    <text evidence="1">The sequence shown here is derived from an EMBL/GenBank/DDBJ whole genome shotgun (WGS) entry which is preliminary data.</text>
</comment>
<name>A0A5C6F4I8_9BACT</name>
<dbReference type="Proteomes" id="UP000318288">
    <property type="component" value="Unassembled WGS sequence"/>
</dbReference>
<evidence type="ECO:0000313" key="1">
    <source>
        <dbReference type="EMBL" id="TWU54956.1"/>
    </source>
</evidence>
<reference evidence="1 2" key="1">
    <citation type="submission" date="2019-02" db="EMBL/GenBank/DDBJ databases">
        <title>Deep-cultivation of Planctomycetes and their phenomic and genomic characterization uncovers novel biology.</title>
        <authorList>
            <person name="Wiegand S."/>
            <person name="Jogler M."/>
            <person name="Boedeker C."/>
            <person name="Pinto D."/>
            <person name="Vollmers J."/>
            <person name="Rivas-Marin E."/>
            <person name="Kohn T."/>
            <person name="Peeters S.H."/>
            <person name="Heuer A."/>
            <person name="Rast P."/>
            <person name="Oberbeckmann S."/>
            <person name="Bunk B."/>
            <person name="Jeske O."/>
            <person name="Meyerdierks A."/>
            <person name="Storesund J.E."/>
            <person name="Kallscheuer N."/>
            <person name="Luecker S."/>
            <person name="Lage O.M."/>
            <person name="Pohl T."/>
            <person name="Merkel B.J."/>
            <person name="Hornburger P."/>
            <person name="Mueller R.-W."/>
            <person name="Bruemmer F."/>
            <person name="Labrenz M."/>
            <person name="Spormann A.M."/>
            <person name="Op Den Camp H."/>
            <person name="Overmann J."/>
            <person name="Amann R."/>
            <person name="Jetten M.S.M."/>
            <person name="Mascher T."/>
            <person name="Medema M.H."/>
            <person name="Devos D.P."/>
            <person name="Kaster A.-K."/>
            <person name="Ovreas L."/>
            <person name="Rohde M."/>
            <person name="Galperin M.Y."/>
            <person name="Jogler C."/>
        </authorList>
    </citation>
    <scope>NUCLEOTIDE SEQUENCE [LARGE SCALE GENOMIC DNA]</scope>
    <source>
        <strain evidence="1 2">Poly51</strain>
    </source>
</reference>
<dbReference type="AlphaFoldDB" id="A0A5C6F4I8"/>
<evidence type="ECO:0000313" key="2">
    <source>
        <dbReference type="Proteomes" id="UP000318288"/>
    </source>
</evidence>
<organism evidence="1 2">
    <name type="scientific">Rubripirellula tenax</name>
    <dbReference type="NCBI Taxonomy" id="2528015"/>
    <lineage>
        <taxon>Bacteria</taxon>
        <taxon>Pseudomonadati</taxon>
        <taxon>Planctomycetota</taxon>
        <taxon>Planctomycetia</taxon>
        <taxon>Pirellulales</taxon>
        <taxon>Pirellulaceae</taxon>
        <taxon>Rubripirellula</taxon>
    </lineage>
</organism>
<dbReference type="RefSeq" id="WP_146459096.1">
    <property type="nucleotide sequence ID" value="NZ_SJPW01000004.1"/>
</dbReference>
<gene>
    <name evidence="1" type="ORF">Poly51_37050</name>
</gene>
<keyword evidence="2" id="KW-1185">Reference proteome</keyword>